<keyword evidence="6" id="KW-0482">Metalloprotease</keyword>
<dbReference type="GO" id="GO:0004222">
    <property type="term" value="F:metalloendopeptidase activity"/>
    <property type="evidence" value="ECO:0007669"/>
    <property type="project" value="InterPro"/>
</dbReference>
<feature type="transmembrane region" description="Helical" evidence="7">
    <location>
        <begin position="419"/>
        <end position="438"/>
    </location>
</feature>
<dbReference type="GO" id="GO:0046872">
    <property type="term" value="F:metal ion binding"/>
    <property type="evidence" value="ECO:0007669"/>
    <property type="project" value="UniProtKB-KW"/>
</dbReference>
<feature type="transmembrane region" description="Helical" evidence="7">
    <location>
        <begin position="625"/>
        <end position="644"/>
    </location>
</feature>
<evidence type="ECO:0000256" key="1">
    <source>
        <dbReference type="ARBA" id="ARBA00001947"/>
    </source>
</evidence>
<evidence type="ECO:0000256" key="6">
    <source>
        <dbReference type="ARBA" id="ARBA00023049"/>
    </source>
</evidence>
<keyword evidence="3" id="KW-0479">Metal-binding</keyword>
<evidence type="ECO:0000256" key="4">
    <source>
        <dbReference type="ARBA" id="ARBA00022801"/>
    </source>
</evidence>
<dbReference type="Pfam" id="PF01435">
    <property type="entry name" value="Peptidase_M48"/>
    <property type="match status" value="1"/>
</dbReference>
<accession>A0A7C9VY98</accession>
<evidence type="ECO:0000259" key="8">
    <source>
        <dbReference type="Pfam" id="PF01435"/>
    </source>
</evidence>
<evidence type="ECO:0000313" key="10">
    <source>
        <dbReference type="Proteomes" id="UP000481360"/>
    </source>
</evidence>
<keyword evidence="7" id="KW-0472">Membrane</keyword>
<comment type="caution">
    <text evidence="9">The sequence shown here is derived from an EMBL/GenBank/DDBJ whole genome shotgun (WGS) entry which is preliminary data.</text>
</comment>
<dbReference type="RefSeq" id="WP_166049091.1">
    <property type="nucleotide sequence ID" value="NZ_JAAMPJ010000006.1"/>
</dbReference>
<keyword evidence="5" id="KW-0862">Zinc</keyword>
<dbReference type="AlphaFoldDB" id="A0A7C9VY98"/>
<feature type="transmembrane region" description="Helical" evidence="7">
    <location>
        <begin position="593"/>
        <end position="613"/>
    </location>
</feature>
<protein>
    <recommendedName>
        <fullName evidence="8">Peptidase M48 domain-containing protein</fullName>
    </recommendedName>
</protein>
<feature type="transmembrane region" description="Helical" evidence="7">
    <location>
        <begin position="204"/>
        <end position="227"/>
    </location>
</feature>
<keyword evidence="4" id="KW-0378">Hydrolase</keyword>
<feature type="transmembrane region" description="Helical" evidence="7">
    <location>
        <begin position="86"/>
        <end position="106"/>
    </location>
</feature>
<evidence type="ECO:0000256" key="2">
    <source>
        <dbReference type="ARBA" id="ARBA00022670"/>
    </source>
</evidence>
<dbReference type="Gene3D" id="3.30.2010.10">
    <property type="entry name" value="Metalloproteases ('zincins'), catalytic domain"/>
    <property type="match status" value="1"/>
</dbReference>
<feature type="transmembrane region" description="Helical" evidence="7">
    <location>
        <begin position="656"/>
        <end position="674"/>
    </location>
</feature>
<feature type="transmembrane region" description="Helical" evidence="7">
    <location>
        <begin position="513"/>
        <end position="532"/>
    </location>
</feature>
<gene>
    <name evidence="9" type="ORF">G7043_24320</name>
</gene>
<proteinExistence type="predicted"/>
<name>A0A7C9VY98_9PSEU</name>
<organism evidence="9 10">
    <name type="scientific">Lentzea alba</name>
    <dbReference type="NCBI Taxonomy" id="2714351"/>
    <lineage>
        <taxon>Bacteria</taxon>
        <taxon>Bacillati</taxon>
        <taxon>Actinomycetota</taxon>
        <taxon>Actinomycetes</taxon>
        <taxon>Pseudonocardiales</taxon>
        <taxon>Pseudonocardiaceae</taxon>
        <taxon>Lentzea</taxon>
    </lineage>
</organism>
<feature type="transmembrane region" description="Helical" evidence="7">
    <location>
        <begin position="539"/>
        <end position="559"/>
    </location>
</feature>
<evidence type="ECO:0000256" key="7">
    <source>
        <dbReference type="SAM" id="Phobius"/>
    </source>
</evidence>
<evidence type="ECO:0000256" key="3">
    <source>
        <dbReference type="ARBA" id="ARBA00022723"/>
    </source>
</evidence>
<dbReference type="EMBL" id="JAAMPJ010000006">
    <property type="protein sequence ID" value="NGY62061.1"/>
    <property type="molecule type" value="Genomic_DNA"/>
</dbReference>
<dbReference type="Proteomes" id="UP000481360">
    <property type="component" value="Unassembled WGS sequence"/>
</dbReference>
<keyword evidence="2" id="KW-0645">Protease</keyword>
<dbReference type="GO" id="GO:0006508">
    <property type="term" value="P:proteolysis"/>
    <property type="evidence" value="ECO:0007669"/>
    <property type="project" value="UniProtKB-KW"/>
</dbReference>
<evidence type="ECO:0000313" key="9">
    <source>
        <dbReference type="EMBL" id="NGY62061.1"/>
    </source>
</evidence>
<sequence>MNEGERSRVPSGTTLRFASLVLLAVATTLQIFGQYASTWPVATSFDRARCQVQSGLYLTSKLEVEPDQSKWDGYRACMATFLGGRAAWLLGGLVLLFGVALLIYLLRPAWLRRRRDLVPVPDELVEPLAELVEEAGLTKAPTFLLDRTNLRAGGVAFGTHRRKYVALNVGMVALRRIEPESFRAIVLHELAHVRNDVTITYATLAIWRAFVIAVLTPYVLTLFNPMLLSLTPWRLPSLPGDWFAPNVLWRVIALVLLVFAARVAVLRAREKHADALVVRWTGDPDPYRLPPTTSRVRRWLGHHPAPASRQAVMRDPKSLLRPGFWETLGSALAVQIAWWHTITGLRDLTWYREGNESFLVMRVVWAIPVAALIGLVAWRGAAFGPRRGTFAWPGLAIGLGLVLGDRLDTQTVIPLGPHSVIGAAALAGTAVLVTIWAGHCATLVRTRWHGWFLGLSIAVVAYTLLGWFPEVRIADALWRNNMVPVLDLLHGYARTLPNEIGLKAVAIPFLMNFNRVLTVVSLALLWLVPLLLRREFPRSAALAGVIGCAPAVAAVALLGSAGTPLVATAWQILAVMAVQLVVVLVARVDRVGALLTTWLIGLAATAAIWLTHLNGTEVDSVLATRPHQVLPVLGTLAALLAGGLGRTGRYVRSRPIWAAGIAALGVAVATWWPPAGSSAMTLQPPTPAGAAVNTDEAIAIWVYGGGQDRVTTVIQANDKVFAGVRAADPAAIAAGCEALGPVVRERFPDPPDAQIAATWTEALRALESGARSCLVVFRDSGTDDGSMTKEFLRGIDQLKVTQKALVEAQERAVS</sequence>
<feature type="transmembrane region" description="Helical" evidence="7">
    <location>
        <begin position="319"/>
        <end position="339"/>
    </location>
</feature>
<evidence type="ECO:0000256" key="5">
    <source>
        <dbReference type="ARBA" id="ARBA00022833"/>
    </source>
</evidence>
<feature type="transmembrane region" description="Helical" evidence="7">
    <location>
        <begin position="359"/>
        <end position="378"/>
    </location>
</feature>
<feature type="transmembrane region" description="Helical" evidence="7">
    <location>
        <begin position="450"/>
        <end position="468"/>
    </location>
</feature>
<comment type="cofactor">
    <cofactor evidence="1">
        <name>Zn(2+)</name>
        <dbReference type="ChEBI" id="CHEBI:29105"/>
    </cofactor>
</comment>
<feature type="transmembrane region" description="Helical" evidence="7">
    <location>
        <begin position="15"/>
        <end position="36"/>
    </location>
</feature>
<keyword evidence="7" id="KW-0812">Transmembrane</keyword>
<keyword evidence="7" id="KW-1133">Transmembrane helix</keyword>
<feature type="domain" description="Peptidase M48" evidence="8">
    <location>
        <begin position="129"/>
        <end position="313"/>
    </location>
</feature>
<feature type="transmembrane region" description="Helical" evidence="7">
    <location>
        <begin position="247"/>
        <end position="265"/>
    </location>
</feature>
<reference evidence="9 10" key="1">
    <citation type="submission" date="2020-03" db="EMBL/GenBank/DDBJ databases">
        <title>Isolation and identification of active actinomycetes.</title>
        <authorList>
            <person name="Sun X."/>
        </authorList>
    </citation>
    <scope>NUCLEOTIDE SEQUENCE [LARGE SCALE GENOMIC DNA]</scope>
    <source>
        <strain evidence="9 10">NEAU-D13</strain>
    </source>
</reference>
<dbReference type="InterPro" id="IPR001915">
    <property type="entry name" value="Peptidase_M48"/>
</dbReference>
<feature type="transmembrane region" description="Helical" evidence="7">
    <location>
        <begin position="565"/>
        <end position="586"/>
    </location>
</feature>
<feature type="transmembrane region" description="Helical" evidence="7">
    <location>
        <begin position="390"/>
        <end position="407"/>
    </location>
</feature>
<keyword evidence="10" id="KW-1185">Reference proteome</keyword>